<organism evidence="2 3">
    <name type="scientific">Eisenbergiella tayi</name>
    <dbReference type="NCBI Taxonomy" id="1432052"/>
    <lineage>
        <taxon>Bacteria</taxon>
        <taxon>Bacillati</taxon>
        <taxon>Bacillota</taxon>
        <taxon>Clostridia</taxon>
        <taxon>Lachnospirales</taxon>
        <taxon>Lachnospiraceae</taxon>
        <taxon>Eisenbergiella</taxon>
    </lineage>
</organism>
<dbReference type="Pfam" id="PF00903">
    <property type="entry name" value="Glyoxalase"/>
    <property type="match status" value="1"/>
</dbReference>
<dbReference type="EMBL" id="MCGI01000002">
    <property type="protein sequence ID" value="ODM12207.1"/>
    <property type="molecule type" value="Genomic_DNA"/>
</dbReference>
<evidence type="ECO:0000259" key="1">
    <source>
        <dbReference type="Pfam" id="PF00903"/>
    </source>
</evidence>
<accession>A0A1E3AU15</accession>
<dbReference type="Gene3D" id="3.10.180.10">
    <property type="entry name" value="2,3-Dihydroxybiphenyl 1,2-Dioxygenase, domain 1"/>
    <property type="match status" value="1"/>
</dbReference>
<evidence type="ECO:0000313" key="2">
    <source>
        <dbReference type="EMBL" id="ODM12207.1"/>
    </source>
</evidence>
<dbReference type="InterPro" id="IPR004360">
    <property type="entry name" value="Glyas_Fos-R_dOase_dom"/>
</dbReference>
<sequence length="121" mass="13764">MNCTIRSLYLCVKDMDRAIRFYESFLEQPVTGRDELYSVFDVNGFRLGLFAYEKAGEAHTYGSNCLPSLEVDCLDILKSKLEGLPVIFECKRIGNNWVSEFEDSEGNHIELTAPVKEGDKL</sequence>
<dbReference type="RefSeq" id="WP_069157287.1">
    <property type="nucleotide sequence ID" value="NZ_DBFYTC010000229.1"/>
</dbReference>
<feature type="domain" description="Glyoxalase/fosfomycin resistance/dioxygenase" evidence="1">
    <location>
        <begin position="8"/>
        <end position="109"/>
    </location>
</feature>
<dbReference type="PATRIC" id="fig|1432052.3.peg.3120"/>
<dbReference type="GeneID" id="93304467"/>
<protein>
    <submittedName>
        <fullName evidence="2">Glyoxalase-like domain protein</fullName>
    </submittedName>
</protein>
<reference evidence="2 3" key="1">
    <citation type="submission" date="2016-07" db="EMBL/GenBank/DDBJ databases">
        <title>Characterization of isolates of Eisenbergiella tayi derived from blood cultures, using whole genome sequencing.</title>
        <authorList>
            <person name="Burdz T."/>
            <person name="Wiebe D."/>
            <person name="Huynh C."/>
            <person name="Bernard K."/>
        </authorList>
    </citation>
    <scope>NUCLEOTIDE SEQUENCE [LARGE SCALE GENOMIC DNA]</scope>
    <source>
        <strain evidence="2 3">NML 120489</strain>
    </source>
</reference>
<gene>
    <name evidence="2" type="ORF">BEH84_02822</name>
</gene>
<dbReference type="Proteomes" id="UP000095003">
    <property type="component" value="Unassembled WGS sequence"/>
</dbReference>
<name>A0A1E3AU15_9FIRM</name>
<evidence type="ECO:0000313" key="3">
    <source>
        <dbReference type="Proteomes" id="UP000095003"/>
    </source>
</evidence>
<proteinExistence type="predicted"/>
<dbReference type="SUPFAM" id="SSF54593">
    <property type="entry name" value="Glyoxalase/Bleomycin resistance protein/Dihydroxybiphenyl dioxygenase"/>
    <property type="match status" value="1"/>
</dbReference>
<dbReference type="AlphaFoldDB" id="A0A1E3AU15"/>
<comment type="caution">
    <text evidence="2">The sequence shown here is derived from an EMBL/GenBank/DDBJ whole genome shotgun (WGS) entry which is preliminary data.</text>
</comment>
<dbReference type="InterPro" id="IPR029068">
    <property type="entry name" value="Glyas_Bleomycin-R_OHBP_Dase"/>
</dbReference>